<reference evidence="1" key="1">
    <citation type="submission" date="2021-06" db="EMBL/GenBank/DDBJ databases">
        <title>Comparative genomics, transcriptomics and evolutionary studies reveal genomic signatures of adaptation to plant cell wall in hemibiotrophic fungi.</title>
        <authorList>
            <consortium name="DOE Joint Genome Institute"/>
            <person name="Baroncelli R."/>
            <person name="Diaz J.F."/>
            <person name="Benocci T."/>
            <person name="Peng M."/>
            <person name="Battaglia E."/>
            <person name="Haridas S."/>
            <person name="Andreopoulos W."/>
            <person name="Labutti K."/>
            <person name="Pangilinan J."/>
            <person name="Floch G.L."/>
            <person name="Makela M.R."/>
            <person name="Henrissat B."/>
            <person name="Grigoriev I.V."/>
            <person name="Crouch J.A."/>
            <person name="De Vries R.P."/>
            <person name="Sukno S.A."/>
            <person name="Thon M.R."/>
        </authorList>
    </citation>
    <scope>NUCLEOTIDE SEQUENCE</scope>
    <source>
        <strain evidence="1">CBS 125086</strain>
    </source>
</reference>
<dbReference type="RefSeq" id="XP_060413584.1">
    <property type="nucleotide sequence ID" value="XM_060557955.1"/>
</dbReference>
<dbReference type="AlphaFoldDB" id="A0AAD8V464"/>
<protein>
    <submittedName>
        <fullName evidence="1">Uncharacterized protein</fullName>
    </submittedName>
</protein>
<dbReference type="Proteomes" id="UP001230504">
    <property type="component" value="Unassembled WGS sequence"/>
</dbReference>
<organism evidence="1 2">
    <name type="scientific">Colletotrichum navitas</name>
    <dbReference type="NCBI Taxonomy" id="681940"/>
    <lineage>
        <taxon>Eukaryota</taxon>
        <taxon>Fungi</taxon>
        <taxon>Dikarya</taxon>
        <taxon>Ascomycota</taxon>
        <taxon>Pezizomycotina</taxon>
        <taxon>Sordariomycetes</taxon>
        <taxon>Hypocreomycetidae</taxon>
        <taxon>Glomerellales</taxon>
        <taxon>Glomerellaceae</taxon>
        <taxon>Colletotrichum</taxon>
        <taxon>Colletotrichum graminicola species complex</taxon>
    </lineage>
</organism>
<accession>A0AAD8V464</accession>
<gene>
    <name evidence="1" type="ORF">LY79DRAFT_555798</name>
</gene>
<dbReference type="GeneID" id="85442195"/>
<comment type="caution">
    <text evidence="1">The sequence shown here is derived from an EMBL/GenBank/DDBJ whole genome shotgun (WGS) entry which is preliminary data.</text>
</comment>
<keyword evidence="2" id="KW-1185">Reference proteome</keyword>
<evidence type="ECO:0000313" key="2">
    <source>
        <dbReference type="Proteomes" id="UP001230504"/>
    </source>
</evidence>
<proteinExistence type="predicted"/>
<dbReference type="EMBL" id="JAHLJV010000034">
    <property type="protein sequence ID" value="KAK1590072.1"/>
    <property type="molecule type" value="Genomic_DNA"/>
</dbReference>
<evidence type="ECO:0000313" key="1">
    <source>
        <dbReference type="EMBL" id="KAK1590072.1"/>
    </source>
</evidence>
<sequence length="159" mass="18592">MGRLCRREAWLYRYKYPSCTSYEGERPCSLPSRYSVWCFLSRRRAASSGESFTTCNEQWDIISQLSSSSPILQCLRNPMIYHSYVSRQAKVGYGNNCLRFCFSKSHWSRRSIQVAPHRTLPDASCFYFHGAFGIRRNSEQPTIKLLLDIPYLTLIYCQN</sequence>
<name>A0AAD8V464_9PEZI</name>